<name>A0A6C0C061_9ZZZZ</name>
<accession>A0A6C0C061</accession>
<protein>
    <submittedName>
        <fullName evidence="1">Uncharacterized protein</fullName>
    </submittedName>
</protein>
<proteinExistence type="predicted"/>
<dbReference type="EMBL" id="MN739283">
    <property type="protein sequence ID" value="QHS97008.1"/>
    <property type="molecule type" value="Genomic_DNA"/>
</dbReference>
<dbReference type="AlphaFoldDB" id="A0A6C0C061"/>
<evidence type="ECO:0000313" key="1">
    <source>
        <dbReference type="EMBL" id="QHS97008.1"/>
    </source>
</evidence>
<organism evidence="1">
    <name type="scientific">viral metagenome</name>
    <dbReference type="NCBI Taxonomy" id="1070528"/>
    <lineage>
        <taxon>unclassified sequences</taxon>
        <taxon>metagenomes</taxon>
        <taxon>organismal metagenomes</taxon>
    </lineage>
</organism>
<reference evidence="1" key="1">
    <citation type="journal article" date="2020" name="Nature">
        <title>Giant virus diversity and host interactions through global metagenomics.</title>
        <authorList>
            <person name="Schulz F."/>
            <person name="Roux S."/>
            <person name="Paez-Espino D."/>
            <person name="Jungbluth S."/>
            <person name="Walsh D.A."/>
            <person name="Denef V.J."/>
            <person name="McMahon K.D."/>
            <person name="Konstantinidis K.T."/>
            <person name="Eloe-Fadrosh E.A."/>
            <person name="Kyrpides N.C."/>
            <person name="Woyke T."/>
        </authorList>
    </citation>
    <scope>NUCLEOTIDE SEQUENCE</scope>
    <source>
        <strain evidence="1">GVMAG-M-3300020166-5</strain>
    </source>
</reference>
<sequence>MCIHIMIKCALYKLNTRNTFTDVSLTLCPKEIVILFREKTFSILHSEIISFSVKKNGIHIAISGGKDPLNIVIRPRDASKKNVIYSHLNDYCKKQMVEVKNPMFA</sequence>